<dbReference type="GO" id="GO:0016787">
    <property type="term" value="F:hydrolase activity"/>
    <property type="evidence" value="ECO:0007669"/>
    <property type="project" value="UniProtKB-KW"/>
</dbReference>
<dbReference type="GO" id="GO:0003676">
    <property type="term" value="F:nucleic acid binding"/>
    <property type="evidence" value="ECO:0007669"/>
    <property type="project" value="InterPro"/>
</dbReference>
<evidence type="ECO:0000256" key="2">
    <source>
        <dbReference type="ARBA" id="ARBA00022801"/>
    </source>
</evidence>
<dbReference type="CDD" id="cd18787">
    <property type="entry name" value="SF2_C_DEAD"/>
    <property type="match status" value="1"/>
</dbReference>
<dbReference type="InterPro" id="IPR014001">
    <property type="entry name" value="Helicase_ATP-bd"/>
</dbReference>
<dbReference type="SUPFAM" id="SSF52540">
    <property type="entry name" value="P-loop containing nucleoside triphosphate hydrolases"/>
    <property type="match status" value="1"/>
</dbReference>
<proteinExistence type="inferred from homology"/>
<comment type="similarity">
    <text evidence="5">Belongs to the DEAD box helicase family.</text>
</comment>
<evidence type="ECO:0000313" key="11">
    <source>
        <dbReference type="EMBL" id="PZO88282.1"/>
    </source>
</evidence>
<feature type="compositionally biased region" description="Basic and acidic residues" evidence="7">
    <location>
        <begin position="399"/>
        <end position="584"/>
    </location>
</feature>
<feature type="compositionally biased region" description="Gly residues" evidence="7">
    <location>
        <begin position="367"/>
        <end position="378"/>
    </location>
</feature>
<dbReference type="Gene3D" id="3.40.50.300">
    <property type="entry name" value="P-loop containing nucleotide triphosphate hydrolases"/>
    <property type="match status" value="2"/>
</dbReference>
<feature type="domain" description="Helicase C-terminal" evidence="9">
    <location>
        <begin position="227"/>
        <end position="374"/>
    </location>
</feature>
<dbReference type="SMART" id="SM00487">
    <property type="entry name" value="DEXDc"/>
    <property type="match status" value="1"/>
</dbReference>
<evidence type="ECO:0000256" key="6">
    <source>
        <dbReference type="PROSITE-ProRule" id="PRU00552"/>
    </source>
</evidence>
<feature type="compositionally biased region" description="Basic and acidic residues" evidence="7">
    <location>
        <begin position="591"/>
        <end position="613"/>
    </location>
</feature>
<dbReference type="EMBL" id="QFNK01000022">
    <property type="protein sequence ID" value="PZO88282.1"/>
    <property type="molecule type" value="Genomic_DNA"/>
</dbReference>
<evidence type="ECO:0000256" key="7">
    <source>
        <dbReference type="SAM" id="MobiDB-lite"/>
    </source>
</evidence>
<dbReference type="InterPro" id="IPR044742">
    <property type="entry name" value="DEAD/DEAH_RhlB"/>
</dbReference>
<dbReference type="SMART" id="SM00490">
    <property type="entry name" value="HELICc"/>
    <property type="match status" value="1"/>
</dbReference>
<dbReference type="Pfam" id="PF00270">
    <property type="entry name" value="DEAD"/>
    <property type="match status" value="1"/>
</dbReference>
<dbReference type="InterPro" id="IPR011545">
    <property type="entry name" value="DEAD/DEAH_box_helicase_dom"/>
</dbReference>
<feature type="compositionally biased region" description="Basic and acidic residues" evidence="7">
    <location>
        <begin position="620"/>
        <end position="638"/>
    </location>
</feature>
<dbReference type="PANTHER" id="PTHR47959:SF1">
    <property type="entry name" value="ATP-DEPENDENT RNA HELICASE DBPA"/>
    <property type="match status" value="1"/>
</dbReference>
<gene>
    <name evidence="11" type="ORF">DI626_02080</name>
</gene>
<protein>
    <submittedName>
        <fullName evidence="11">DEAD/DEAH box helicase</fullName>
    </submittedName>
</protein>
<organism evidence="11 12">
    <name type="scientific">Micavibrio aeruginosavorus</name>
    <dbReference type="NCBI Taxonomy" id="349221"/>
    <lineage>
        <taxon>Bacteria</taxon>
        <taxon>Pseudomonadati</taxon>
        <taxon>Bdellovibrionota</taxon>
        <taxon>Bdellovibrionia</taxon>
        <taxon>Bdellovibrionales</taxon>
        <taxon>Pseudobdellovibrionaceae</taxon>
        <taxon>Micavibrio</taxon>
    </lineage>
</organism>
<dbReference type="GO" id="GO:0003724">
    <property type="term" value="F:RNA helicase activity"/>
    <property type="evidence" value="ECO:0007669"/>
    <property type="project" value="InterPro"/>
</dbReference>
<evidence type="ECO:0000256" key="5">
    <source>
        <dbReference type="ARBA" id="ARBA00038437"/>
    </source>
</evidence>
<feature type="short sequence motif" description="Q motif" evidence="6">
    <location>
        <begin position="2"/>
        <end position="30"/>
    </location>
</feature>
<dbReference type="PROSITE" id="PS51192">
    <property type="entry name" value="HELICASE_ATP_BIND_1"/>
    <property type="match status" value="1"/>
</dbReference>
<feature type="region of interest" description="Disordered" evidence="7">
    <location>
        <begin position="361"/>
        <end position="662"/>
    </location>
</feature>
<dbReference type="InterPro" id="IPR050079">
    <property type="entry name" value="DEAD_box_RNA_helicase"/>
</dbReference>
<accession>A0A2W5A4X6</accession>
<dbReference type="PROSITE" id="PS51195">
    <property type="entry name" value="Q_MOTIF"/>
    <property type="match status" value="1"/>
</dbReference>
<dbReference type="CDD" id="cd00268">
    <property type="entry name" value="DEADc"/>
    <property type="match status" value="1"/>
</dbReference>
<evidence type="ECO:0000259" key="10">
    <source>
        <dbReference type="PROSITE" id="PS51195"/>
    </source>
</evidence>
<feature type="domain" description="Helicase ATP-binding" evidence="8">
    <location>
        <begin position="33"/>
        <end position="203"/>
    </location>
</feature>
<dbReference type="Pfam" id="PF00271">
    <property type="entry name" value="Helicase_C"/>
    <property type="match status" value="1"/>
</dbReference>
<name>A0A2W5A4X6_9BACT</name>
<dbReference type="GO" id="GO:0005829">
    <property type="term" value="C:cytosol"/>
    <property type="evidence" value="ECO:0007669"/>
    <property type="project" value="TreeGrafter"/>
</dbReference>
<dbReference type="InterPro" id="IPR014014">
    <property type="entry name" value="RNA_helicase_DEAD_Q_motif"/>
</dbReference>
<sequence length="662" mass="74398">MTSFNDFGLSPALMQSLAFMKYETPTPIQAQAIPLAIEGRDIMGSAQTGTGKTAAYSIPLVEHLLRNTTSTALVLTPTRELGKQVMDIIRQLLGPKSPVKTAFLIGGEPITKQFAQLRNRPRLIVGTPGRINDHLRQGTLDLDRTGFLVLDETDRMLDMGFSVQINDILRYVPEERQTLMFSATLPPNIIKLSAEYLNNPERVSVGSTSTPVDRIKQEVLHINDERKYDELTSQLEKREGSVIIFVKTKYGTEKLAKRLNNDEHNAVEIHGDLKQNRREQVIRKFRAKEYRILVATDVVARGLDIPHIEHVINYDLPQVPEDYIHRIGRTARAGAEGSALCFVSPSDRRKWADIQYLIDPTQKSGDQLGGGKSGGGKKFGGKPFGRKSYGGSEGGGRYAKKDGGRSFNRDGDRPRDGEAKPFRKPFAKDGERRFDRDGDRPARKPFNRDGEAKPFRSDRGDKPFRKEYRPEMEGMEGAREDKPFRKPFAKDGERRFDRDGDRPARKPFARDGENRTRDGEAKPFRKPFAKDGERRFDRDGDRPARKPFARDGENRTRDGEAKPFRKPFAKDGERRFDRDGDRPARKPFSRGGEKRFSSDRGDKPAGRFSKDGAKPFAKSGSKDGGKKFGKDFSRDGAKKTGGKPAFSKGGSKPFAAKKSRFA</sequence>
<evidence type="ECO:0000256" key="1">
    <source>
        <dbReference type="ARBA" id="ARBA00022741"/>
    </source>
</evidence>
<dbReference type="PANTHER" id="PTHR47959">
    <property type="entry name" value="ATP-DEPENDENT RNA HELICASE RHLE-RELATED"/>
    <property type="match status" value="1"/>
</dbReference>
<dbReference type="PROSITE" id="PS51194">
    <property type="entry name" value="HELICASE_CTER"/>
    <property type="match status" value="1"/>
</dbReference>
<dbReference type="AlphaFoldDB" id="A0A2W5A4X6"/>
<evidence type="ECO:0000259" key="9">
    <source>
        <dbReference type="PROSITE" id="PS51194"/>
    </source>
</evidence>
<dbReference type="GO" id="GO:0005524">
    <property type="term" value="F:ATP binding"/>
    <property type="evidence" value="ECO:0007669"/>
    <property type="project" value="UniProtKB-KW"/>
</dbReference>
<reference evidence="11 12" key="1">
    <citation type="submission" date="2017-08" db="EMBL/GenBank/DDBJ databases">
        <title>Infants hospitalized years apart are colonized by the same room-sourced microbial strains.</title>
        <authorList>
            <person name="Brooks B."/>
            <person name="Olm M.R."/>
            <person name="Firek B.A."/>
            <person name="Baker R."/>
            <person name="Thomas B.C."/>
            <person name="Morowitz M.J."/>
            <person name="Banfield J.F."/>
        </authorList>
    </citation>
    <scope>NUCLEOTIDE SEQUENCE [LARGE SCALE GENOMIC DNA]</scope>
    <source>
        <strain evidence="11">S2_018_000_R2_104</strain>
    </source>
</reference>
<evidence type="ECO:0000256" key="3">
    <source>
        <dbReference type="ARBA" id="ARBA00022806"/>
    </source>
</evidence>
<keyword evidence="2" id="KW-0378">Hydrolase</keyword>
<dbReference type="InterPro" id="IPR001650">
    <property type="entry name" value="Helicase_C-like"/>
</dbReference>
<keyword evidence="1" id="KW-0547">Nucleotide-binding</keyword>
<evidence type="ECO:0000313" key="12">
    <source>
        <dbReference type="Proteomes" id="UP000249557"/>
    </source>
</evidence>
<dbReference type="Proteomes" id="UP000249557">
    <property type="component" value="Unassembled WGS sequence"/>
</dbReference>
<comment type="caution">
    <text evidence="11">The sequence shown here is derived from an EMBL/GenBank/DDBJ whole genome shotgun (WGS) entry which is preliminary data.</text>
</comment>
<keyword evidence="4" id="KW-0067">ATP-binding</keyword>
<evidence type="ECO:0000256" key="4">
    <source>
        <dbReference type="ARBA" id="ARBA00022840"/>
    </source>
</evidence>
<feature type="domain" description="DEAD-box RNA helicase Q" evidence="10">
    <location>
        <begin position="2"/>
        <end position="30"/>
    </location>
</feature>
<keyword evidence="3 11" id="KW-0347">Helicase</keyword>
<evidence type="ECO:0000259" key="8">
    <source>
        <dbReference type="PROSITE" id="PS51192"/>
    </source>
</evidence>
<dbReference type="InterPro" id="IPR027417">
    <property type="entry name" value="P-loop_NTPase"/>
</dbReference>